<feature type="region of interest" description="Disordered" evidence="2">
    <location>
        <begin position="194"/>
        <end position="232"/>
    </location>
</feature>
<dbReference type="InterPro" id="IPR000219">
    <property type="entry name" value="DH_dom"/>
</dbReference>
<feature type="compositionally biased region" description="Pro residues" evidence="2">
    <location>
        <begin position="86"/>
        <end position="95"/>
    </location>
</feature>
<feature type="compositionally biased region" description="Basic and acidic residues" evidence="2">
    <location>
        <begin position="787"/>
        <end position="804"/>
    </location>
</feature>
<dbReference type="SUPFAM" id="SSF48065">
    <property type="entry name" value="DBL homology domain (DH-domain)"/>
    <property type="match status" value="1"/>
</dbReference>
<feature type="compositionally biased region" description="Low complexity" evidence="2">
    <location>
        <begin position="208"/>
        <end position="228"/>
    </location>
</feature>
<feature type="region of interest" description="Disordered" evidence="2">
    <location>
        <begin position="781"/>
        <end position="817"/>
    </location>
</feature>
<evidence type="ECO:0000256" key="2">
    <source>
        <dbReference type="SAM" id="MobiDB-lite"/>
    </source>
</evidence>
<feature type="compositionally biased region" description="Basic residues" evidence="2">
    <location>
        <begin position="805"/>
        <end position="817"/>
    </location>
</feature>
<dbReference type="Gene3D" id="1.20.1270.60">
    <property type="entry name" value="Arfaptin homology (AH) domain/BAR domain"/>
    <property type="match status" value="1"/>
</dbReference>
<organism evidence="4 5">
    <name type="scientific">Exidia glandulosa HHB12029</name>
    <dbReference type="NCBI Taxonomy" id="1314781"/>
    <lineage>
        <taxon>Eukaryota</taxon>
        <taxon>Fungi</taxon>
        <taxon>Dikarya</taxon>
        <taxon>Basidiomycota</taxon>
        <taxon>Agaricomycotina</taxon>
        <taxon>Agaricomycetes</taxon>
        <taxon>Auriculariales</taxon>
        <taxon>Exidiaceae</taxon>
        <taxon>Exidia</taxon>
    </lineage>
</organism>
<dbReference type="Proteomes" id="UP000077266">
    <property type="component" value="Unassembled WGS sequence"/>
</dbReference>
<feature type="region of interest" description="Disordered" evidence="2">
    <location>
        <begin position="1"/>
        <end position="108"/>
    </location>
</feature>
<feature type="region of interest" description="Disordered" evidence="2">
    <location>
        <begin position="676"/>
        <end position="727"/>
    </location>
</feature>
<evidence type="ECO:0000313" key="4">
    <source>
        <dbReference type="EMBL" id="KZV88381.1"/>
    </source>
</evidence>
<dbReference type="PANTHER" id="PTHR22834">
    <property type="entry name" value="NUCLEAR FUSION PROTEIN FUS2"/>
    <property type="match status" value="1"/>
</dbReference>
<dbReference type="PROSITE" id="PS50010">
    <property type="entry name" value="DH_2"/>
    <property type="match status" value="1"/>
</dbReference>
<dbReference type="Gene3D" id="1.20.900.10">
    <property type="entry name" value="Dbl homology (DH) domain"/>
    <property type="match status" value="1"/>
</dbReference>
<reference evidence="4 5" key="1">
    <citation type="journal article" date="2016" name="Mol. Biol. Evol.">
        <title>Comparative Genomics of Early-Diverging Mushroom-Forming Fungi Provides Insights into the Origins of Lignocellulose Decay Capabilities.</title>
        <authorList>
            <person name="Nagy L.G."/>
            <person name="Riley R."/>
            <person name="Tritt A."/>
            <person name="Adam C."/>
            <person name="Daum C."/>
            <person name="Floudas D."/>
            <person name="Sun H."/>
            <person name="Yadav J.S."/>
            <person name="Pangilinan J."/>
            <person name="Larsson K.H."/>
            <person name="Matsuura K."/>
            <person name="Barry K."/>
            <person name="Labutti K."/>
            <person name="Kuo R."/>
            <person name="Ohm R.A."/>
            <person name="Bhattacharya S.S."/>
            <person name="Shirouzu T."/>
            <person name="Yoshinaga Y."/>
            <person name="Martin F.M."/>
            <person name="Grigoriev I.V."/>
            <person name="Hibbett D.S."/>
        </authorList>
    </citation>
    <scope>NUCLEOTIDE SEQUENCE [LARGE SCALE GENOMIC DNA]</scope>
    <source>
        <strain evidence="4 5">HHB12029</strain>
    </source>
</reference>
<proteinExistence type="predicted"/>
<keyword evidence="5" id="KW-1185">Reference proteome</keyword>
<dbReference type="GO" id="GO:0005085">
    <property type="term" value="F:guanyl-nucleotide exchange factor activity"/>
    <property type="evidence" value="ECO:0007669"/>
    <property type="project" value="InterPro"/>
</dbReference>
<feature type="domain" description="DH" evidence="3">
    <location>
        <begin position="156"/>
        <end position="385"/>
    </location>
</feature>
<keyword evidence="1" id="KW-0175">Coiled coil</keyword>
<feature type="compositionally biased region" description="Polar residues" evidence="2">
    <location>
        <begin position="143"/>
        <end position="153"/>
    </location>
</feature>
<dbReference type="InterPro" id="IPR051492">
    <property type="entry name" value="Dynamin-Rho_GEF"/>
</dbReference>
<dbReference type="STRING" id="1314781.A0A165F4Q8"/>
<feature type="coiled-coil region" evidence="1">
    <location>
        <begin position="438"/>
        <end position="465"/>
    </location>
</feature>
<dbReference type="CDD" id="cd00160">
    <property type="entry name" value="RhoGEF"/>
    <property type="match status" value="1"/>
</dbReference>
<feature type="compositionally biased region" description="Polar residues" evidence="2">
    <location>
        <begin position="73"/>
        <end position="85"/>
    </location>
</feature>
<dbReference type="GO" id="GO:0005737">
    <property type="term" value="C:cytoplasm"/>
    <property type="evidence" value="ECO:0007669"/>
    <property type="project" value="TreeGrafter"/>
</dbReference>
<dbReference type="OrthoDB" id="10256089at2759"/>
<name>A0A165F4Q8_EXIGL</name>
<dbReference type="InterPro" id="IPR035899">
    <property type="entry name" value="DBL_dom_sf"/>
</dbReference>
<evidence type="ECO:0000259" key="3">
    <source>
        <dbReference type="PROSITE" id="PS50010"/>
    </source>
</evidence>
<dbReference type="AlphaFoldDB" id="A0A165F4Q8"/>
<gene>
    <name evidence="4" type="ORF">EXIGLDRAFT_722762</name>
</gene>
<accession>A0A165F4Q8</accession>
<feature type="region of interest" description="Disordered" evidence="2">
    <location>
        <begin position="133"/>
        <end position="155"/>
    </location>
</feature>
<dbReference type="GO" id="GO:0032955">
    <property type="term" value="P:regulation of division septum assembly"/>
    <property type="evidence" value="ECO:0007669"/>
    <property type="project" value="TreeGrafter"/>
</dbReference>
<dbReference type="InParanoid" id="A0A165F4Q8"/>
<dbReference type="SMART" id="SM00325">
    <property type="entry name" value="RhoGEF"/>
    <property type="match status" value="1"/>
</dbReference>
<feature type="compositionally biased region" description="Low complexity" evidence="2">
    <location>
        <begin position="53"/>
        <end position="72"/>
    </location>
</feature>
<evidence type="ECO:0000256" key="1">
    <source>
        <dbReference type="SAM" id="Coils"/>
    </source>
</evidence>
<dbReference type="GO" id="GO:0031991">
    <property type="term" value="P:regulation of actomyosin contractile ring contraction"/>
    <property type="evidence" value="ECO:0007669"/>
    <property type="project" value="TreeGrafter"/>
</dbReference>
<dbReference type="InterPro" id="IPR027267">
    <property type="entry name" value="AH/BAR_dom_sf"/>
</dbReference>
<feature type="compositionally biased region" description="Low complexity" evidence="2">
    <location>
        <begin position="699"/>
        <end position="721"/>
    </location>
</feature>
<dbReference type="EMBL" id="KV426101">
    <property type="protein sequence ID" value="KZV88381.1"/>
    <property type="molecule type" value="Genomic_DNA"/>
</dbReference>
<protein>
    <recommendedName>
        <fullName evidence="3">DH domain-containing protein</fullName>
    </recommendedName>
</protein>
<evidence type="ECO:0000313" key="5">
    <source>
        <dbReference type="Proteomes" id="UP000077266"/>
    </source>
</evidence>
<dbReference type="Pfam" id="PF00621">
    <property type="entry name" value="RhoGEF"/>
    <property type="match status" value="1"/>
</dbReference>
<sequence>MSWGMSGHLPMLDLPAPTPDILKKMSLKPPDTRARRMALQGPPSDLKVTVPRKSSTSSNSRSSKFSVAKSLSMYSTDSYYSSAPTSPEPMTPPAVPSRSPLRPTSSKVASRTSFATFIDAYTMRDLVESPVSEKAASEKSLPATPSSPVSATKTSKREHALLELLNTERSYASDLAIIRDVHIPLALGLPAPFPPGAPPSIPDSTPESSRSSTFTASSSSSDSSHTASGPPMTQQDIKIIFSNVHELALFAEVFSDKLEVALGEVLEGGRGKDRVGSLFLEVISEMTPLYTTYITRHPTALTHLNSLSSTPSLQKYLTQTRQFASAHTHAWDLQSLLIKPVQRLLKYPLLLQSLINDTPDTHPDKEAIRQAKDRLEELARGVNEGRRRLDVVKQVLEGKPPSVPAKVQRSLTSAPLGRMRSFKMLGKPRSNSVPSDSLVAEQEEIEKMEKRLKTLEESASAMARQTLEWSQGVRDAIGKLGLWSTAFGRVIGLGPHHGSESLNAFGDVVEDQLLPLWADLDIALQSVLVPQLAALVATASGPHILLAHLRELRPNHEAIVHTPYAKVKPTPAQLEAEQEYCAVSAQVRAEMPKYLALMERGCALAVRRLAMWQATFWGEVAGRWAELWEALGVEGEGDASAGAGETVRVWWERWEEVERSIGELSIINPAVRIPRPQRKAMHQHHSSLQHPRPSHSRASHSIGGSSMSGSSGMVSPSPSSRGQRRSDPVELQMHMQIHHNEHSRPLFPHPREQSEVTISDDFDVDGAEEVLRALSLGDNSHFQLQDGRGEQFTDDGFDQREPARARSRSRSRPRLHRMSGEGMMASDVIPTTDAEALYTCTVVHPCVPPTTAAYVGLPFLPLAVGDILEILHEAGHPAQHAKELPIVVQEDEEDCMLVARDESGRVGWALASFLVPLV</sequence>
<feature type="compositionally biased region" description="Basic residues" evidence="2">
    <location>
        <begin position="676"/>
        <end position="698"/>
    </location>
</feature>
<dbReference type="PANTHER" id="PTHR22834:SF20">
    <property type="entry name" value="SH3 DOMAIN-CONTAINING PROTEIN"/>
    <property type="match status" value="1"/>
</dbReference>